<evidence type="ECO:0000256" key="4">
    <source>
        <dbReference type="ARBA" id="ARBA00023315"/>
    </source>
</evidence>
<name>A0A8H3I9T0_9LECA</name>
<dbReference type="Pfam" id="PF04376">
    <property type="entry name" value="ATE_N"/>
    <property type="match status" value="1"/>
</dbReference>
<evidence type="ECO:0000313" key="8">
    <source>
        <dbReference type="EMBL" id="CAF9908495.1"/>
    </source>
</evidence>
<sequence length="450" mass="51291">MATGICSLLTTRHWLIECGEGILIVLGGFPSYDARSGTTYYKPDAKNACCPHYSIRLDSDNFQISKDQKNVSNRFTSYILGETYKKKAAELFPKSREYKKQRNGPFDVCDRVHEAEWGNLPKRDSQGHIESVEPAHKFEVTLEPDKFTEEKYNLFEQYQRIIHKEPPSKISRHGFKRFLCSGLSRTMYTVGGRSRPIGSYHQCYRLDGQLVAIGILDLLPNCVSSVYLIYHTDFSHLEFGKLSALREIAMAKEQDYRYYYMGYYIHSCIKMRYKRSFKPCFILDPETYEWNLFDDNLLAQFEATSYVSPAQQRRLKLESNGTNPNETLVSSTTSSSRSGASVFTSGMTGLLTLAEIMAILPLSDIPIFYDDKIVCLAFVNSAARQRMTWNEESMRSPSTIPGRLAEFVACVGIDNLPPGRGDDSGIIPCLDWIQEDDEDEDENNEDDGNE</sequence>
<feature type="domain" description="N-end aminoacyl transferase N-terminal" evidence="6">
    <location>
        <begin position="35"/>
        <end position="69"/>
    </location>
</feature>
<dbReference type="InterPro" id="IPR007471">
    <property type="entry name" value="N-end_Aminoacyl_Trfase_N"/>
</dbReference>
<dbReference type="AlphaFoldDB" id="A0A8H3I9T0"/>
<evidence type="ECO:0000256" key="1">
    <source>
        <dbReference type="ARBA" id="ARBA00009991"/>
    </source>
</evidence>
<evidence type="ECO:0000256" key="2">
    <source>
        <dbReference type="ARBA" id="ARBA00012025"/>
    </source>
</evidence>
<dbReference type="GO" id="GO:0005737">
    <property type="term" value="C:cytoplasm"/>
    <property type="evidence" value="ECO:0007669"/>
    <property type="project" value="TreeGrafter"/>
</dbReference>
<evidence type="ECO:0000256" key="3">
    <source>
        <dbReference type="ARBA" id="ARBA00022679"/>
    </source>
</evidence>
<dbReference type="PANTHER" id="PTHR21367:SF1">
    <property type="entry name" value="ARGINYL-TRNA--PROTEIN TRANSFERASE 1"/>
    <property type="match status" value="1"/>
</dbReference>
<evidence type="ECO:0000256" key="5">
    <source>
        <dbReference type="SAM" id="MobiDB-lite"/>
    </source>
</evidence>
<feature type="compositionally biased region" description="Low complexity" evidence="5">
    <location>
        <begin position="330"/>
        <end position="341"/>
    </location>
</feature>
<dbReference type="InterPro" id="IPR016181">
    <property type="entry name" value="Acyl_CoA_acyltransferase"/>
</dbReference>
<dbReference type="PANTHER" id="PTHR21367">
    <property type="entry name" value="ARGININE-TRNA-PROTEIN TRANSFERASE 1"/>
    <property type="match status" value="1"/>
</dbReference>
<accession>A0A8H3I9T0</accession>
<feature type="domain" description="N-end rule aminoacyl transferase C-terminal" evidence="7">
    <location>
        <begin position="150"/>
        <end position="283"/>
    </location>
</feature>
<feature type="compositionally biased region" description="Polar residues" evidence="5">
    <location>
        <begin position="319"/>
        <end position="329"/>
    </location>
</feature>
<comment type="caution">
    <text evidence="8">The sequence shown here is derived from an EMBL/GenBank/DDBJ whole genome shotgun (WGS) entry which is preliminary data.</text>
</comment>
<feature type="region of interest" description="Disordered" evidence="5">
    <location>
        <begin position="317"/>
        <end position="341"/>
    </location>
</feature>
<proteinExistence type="inferred from homology"/>
<organism evidence="8 9">
    <name type="scientific">Gomphillus americanus</name>
    <dbReference type="NCBI Taxonomy" id="1940652"/>
    <lineage>
        <taxon>Eukaryota</taxon>
        <taxon>Fungi</taxon>
        <taxon>Dikarya</taxon>
        <taxon>Ascomycota</taxon>
        <taxon>Pezizomycotina</taxon>
        <taxon>Lecanoromycetes</taxon>
        <taxon>OSLEUM clade</taxon>
        <taxon>Ostropomycetidae</taxon>
        <taxon>Ostropales</taxon>
        <taxon>Graphidaceae</taxon>
        <taxon>Gomphilloideae</taxon>
        <taxon>Gomphillus</taxon>
    </lineage>
</organism>
<reference evidence="8" key="1">
    <citation type="submission" date="2021-03" db="EMBL/GenBank/DDBJ databases">
        <authorList>
            <person name="Tagirdzhanova G."/>
        </authorList>
    </citation>
    <scope>NUCLEOTIDE SEQUENCE</scope>
</reference>
<dbReference type="EMBL" id="CAJPDQ010000004">
    <property type="protein sequence ID" value="CAF9908495.1"/>
    <property type="molecule type" value="Genomic_DNA"/>
</dbReference>
<gene>
    <name evidence="8" type="ORF">GOMPHAMPRED_006179</name>
</gene>
<evidence type="ECO:0000259" key="6">
    <source>
        <dbReference type="Pfam" id="PF04376"/>
    </source>
</evidence>
<dbReference type="GO" id="GO:0004057">
    <property type="term" value="F:arginyl-tRNA--protein transferase activity"/>
    <property type="evidence" value="ECO:0007669"/>
    <property type="project" value="UniProtKB-EC"/>
</dbReference>
<dbReference type="Pfam" id="PF04377">
    <property type="entry name" value="ATE_C"/>
    <property type="match status" value="1"/>
</dbReference>
<dbReference type="EC" id="2.3.2.8" evidence="2"/>
<dbReference type="InterPro" id="IPR030700">
    <property type="entry name" value="N-end_Aminoacyl_Trfase"/>
</dbReference>
<dbReference type="Proteomes" id="UP000664169">
    <property type="component" value="Unassembled WGS sequence"/>
</dbReference>
<keyword evidence="9" id="KW-1185">Reference proteome</keyword>
<comment type="similarity">
    <text evidence="1">Belongs to the R-transferase family.</text>
</comment>
<dbReference type="InterPro" id="IPR007472">
    <property type="entry name" value="N-end_Aminoacyl_Trfase_C"/>
</dbReference>
<dbReference type="OrthoDB" id="74183at2759"/>
<keyword evidence="3" id="KW-0808">Transferase</keyword>
<protein>
    <recommendedName>
        <fullName evidence="2">arginyltransferase</fullName>
        <ecNumber evidence="2">2.3.2.8</ecNumber>
    </recommendedName>
</protein>
<evidence type="ECO:0000313" key="9">
    <source>
        <dbReference type="Proteomes" id="UP000664169"/>
    </source>
</evidence>
<dbReference type="SUPFAM" id="SSF55729">
    <property type="entry name" value="Acyl-CoA N-acyltransferases (Nat)"/>
    <property type="match status" value="1"/>
</dbReference>
<evidence type="ECO:0000259" key="7">
    <source>
        <dbReference type="Pfam" id="PF04377"/>
    </source>
</evidence>
<keyword evidence="4" id="KW-0012">Acyltransferase</keyword>